<dbReference type="InterPro" id="IPR001119">
    <property type="entry name" value="SLH_dom"/>
</dbReference>
<feature type="domain" description="SLH" evidence="1">
    <location>
        <begin position="1249"/>
        <end position="1321"/>
    </location>
</feature>
<proteinExistence type="predicted"/>
<dbReference type="PROSITE" id="PS51272">
    <property type="entry name" value="SLH"/>
    <property type="match status" value="3"/>
</dbReference>
<dbReference type="InterPro" id="IPR051465">
    <property type="entry name" value="Cell_Envelope_Struct_Comp"/>
</dbReference>
<name>A0AA95JF70_9BACL</name>
<feature type="domain" description="SLH" evidence="1">
    <location>
        <begin position="1113"/>
        <end position="1174"/>
    </location>
</feature>
<accession>A0AA95JF70</accession>
<dbReference type="Pfam" id="PF00395">
    <property type="entry name" value="SLH"/>
    <property type="match status" value="2"/>
</dbReference>
<evidence type="ECO:0000313" key="3">
    <source>
        <dbReference type="Proteomes" id="UP001178662"/>
    </source>
</evidence>
<organism evidence="2 3">
    <name type="scientific">Candidatus Cohnella colombiensis</name>
    <dbReference type="NCBI Taxonomy" id="3121368"/>
    <lineage>
        <taxon>Bacteria</taxon>
        <taxon>Bacillati</taxon>
        <taxon>Bacillota</taxon>
        <taxon>Bacilli</taxon>
        <taxon>Bacillales</taxon>
        <taxon>Paenibacillaceae</taxon>
        <taxon>Cohnella</taxon>
    </lineage>
</organism>
<protein>
    <submittedName>
        <fullName evidence="2">S-layer homology domain-containing protein</fullName>
    </submittedName>
</protein>
<keyword evidence="3" id="KW-1185">Reference proteome</keyword>
<reference evidence="2" key="1">
    <citation type="submission" date="2023-03" db="EMBL/GenBank/DDBJ databases">
        <title>Andean soil-derived lignocellulolytic bacterial consortium as a source of novel taxa and putative plastic-active enzymes.</title>
        <authorList>
            <person name="Diaz-Garcia L."/>
            <person name="Chuvochina M."/>
            <person name="Feuerriegel G."/>
            <person name="Bunk B."/>
            <person name="Sproer C."/>
            <person name="Streit W.R."/>
            <person name="Rodriguez L.M."/>
            <person name="Overmann J."/>
            <person name="Jimenez D.J."/>
        </authorList>
    </citation>
    <scope>NUCLEOTIDE SEQUENCE</scope>
    <source>
        <strain evidence="2">MAG 2441</strain>
    </source>
</reference>
<dbReference type="PANTHER" id="PTHR43308">
    <property type="entry name" value="OUTER MEMBRANE PROTEIN ALPHA-RELATED"/>
    <property type="match status" value="1"/>
</dbReference>
<sequence>MRKLLMVMLSLVLVITLVPPGLVQKTNAAVASYFLPDDMEIRNTSQYVITGTTNLLTRANAYRVTNGTLAISGTFSSVASSSLSVKIEQLNLQTDDTWKPDDNRFTTGAIAADTTAGNTNKFIANNLTLFSGMNRITLSGVVGTTTRSDTFYVLFDQVPYVQSIQIRSGSTMLDINEGSRAVIKSETASLQGVVLNASYISFSLNGATAQRVSVYEDGSFFSPPLTFKPGLNTVNLRITNGTDVINIVRDIYYFDTNRPYTAVDIIRDEGGTPPEVYYSIFNKNVPQITKGITYNAATPEYAGLRVQMLVKYNASTFKDTATFRINNLATQYNIKDEVAATDITEQIILAQDGTPEYRLVEFTLKESGAVKYVMTHNGTDYDVLQKVNLSVSYGGDTVGFNGEFKFMPGDTVIKDIKLLPGYDPAVAGTTIANSATKPLRGADLKESTFYILVEADRPIVSVGVPGSIAASQLIAQYLPIGSQTITIDKAVAQPTDRGTNRWVYKISNIAIGQHSVQFKLGAASSSDYVANFSFLSKSYIYVSNLYDGQRYEFSSNASTTPKIDATGEFVDFNTVEAPQFFVNGTEQFTAATAPTGITPTVTLTGNKFKMDLEITQMDGPLYYGENTITIKAVNLNGAVIGGLRQELVKEIRIYITDTNVSQIKKFMPVISSLDRPPLPIKDVDDYTADEMDRIFAVTPEFTLTGDKYVTSESAYDLVLRGENATWINIYLGTTKILTYDVATKNAADNPKNYSIDFMGDEDSFILRIQNIQYDAPGSHVYKLELLNSSGSPSSVTLDVTREVASFRVLSPKATVGNTININKNFVRFDIEAEGATEVIFPGKKESAIKRVDLKNRFVYDYDGLKSGKNDIKIQIKRADTTLDRTVTVYYTPTVLVDSQYMEKLGTKHSIFDKKVQLTFPKGIVLKASSQNAQGITKQYINTKLLFGIADPKDGVVERRNDYGNIIGVHADQRSTGAATAIDIDYDVSMRFANNSETVNFTRISDIYWINGGIGEQGDRGAANYKPATNGLPPYSLEGTFSRIPAERKVIPSARGTLTLKYDSSVVDEVGHTITVFRFSDNNQWVNIGGSVNAKAGTITVPFDEFGYYKVMKLRKGFSDVTNHGWARNILNGLYSKGIMTYLRTDEFGANDLITRGEFATLIVKGLNMPLNYSGTQSFFDIVPDARTNTWDYEHIETAARAGIIAGLDEGFFGADLRITREQAATMLARALSKQITLPKNDSKLESKLAKNFLDSGSIQYYARPAVSAMNDKKIMVGAPVFLEGEKKASYNFNPKSNLTRAEAGKIVVQLLEIAKTSTFPKNLS</sequence>
<dbReference type="Proteomes" id="UP001178662">
    <property type="component" value="Chromosome"/>
</dbReference>
<evidence type="ECO:0000313" key="2">
    <source>
        <dbReference type="EMBL" id="WEK53934.1"/>
    </source>
</evidence>
<feature type="domain" description="SLH" evidence="1">
    <location>
        <begin position="1175"/>
        <end position="1241"/>
    </location>
</feature>
<dbReference type="EMBL" id="CP119317">
    <property type="protein sequence ID" value="WEK53934.1"/>
    <property type="molecule type" value="Genomic_DNA"/>
</dbReference>
<gene>
    <name evidence="2" type="ORF">P0Y55_15415</name>
</gene>
<evidence type="ECO:0000259" key="1">
    <source>
        <dbReference type="PROSITE" id="PS51272"/>
    </source>
</evidence>